<dbReference type="InterPro" id="IPR018062">
    <property type="entry name" value="HTH_AraC-typ_CS"/>
</dbReference>
<keyword evidence="1" id="KW-0805">Transcription regulation</keyword>
<dbReference type="SUPFAM" id="SSF46689">
    <property type="entry name" value="Homeodomain-like"/>
    <property type="match status" value="2"/>
</dbReference>
<dbReference type="SMART" id="SM00342">
    <property type="entry name" value="HTH_ARAC"/>
    <property type="match status" value="1"/>
</dbReference>
<dbReference type="InterPro" id="IPR018060">
    <property type="entry name" value="HTH_AraC"/>
</dbReference>
<gene>
    <name evidence="5" type="ORF">F3J40_07660</name>
</gene>
<dbReference type="PROSITE" id="PS01124">
    <property type="entry name" value="HTH_ARAC_FAMILY_2"/>
    <property type="match status" value="1"/>
</dbReference>
<dbReference type="PANTHER" id="PTHR47504">
    <property type="entry name" value="RIGHT ORIGIN-BINDING PROTEIN"/>
    <property type="match status" value="1"/>
</dbReference>
<organism evidence="5 6">
    <name type="scientific">Candidatus Pantoea multigeneris</name>
    <dbReference type="NCBI Taxonomy" id="2608357"/>
    <lineage>
        <taxon>Bacteria</taxon>
        <taxon>Pseudomonadati</taxon>
        <taxon>Pseudomonadota</taxon>
        <taxon>Gammaproteobacteria</taxon>
        <taxon>Enterobacterales</taxon>
        <taxon>Erwiniaceae</taxon>
        <taxon>Pantoea</taxon>
    </lineage>
</organism>
<evidence type="ECO:0000256" key="2">
    <source>
        <dbReference type="ARBA" id="ARBA00023125"/>
    </source>
</evidence>
<dbReference type="Proteomes" id="UP001515683">
    <property type="component" value="Unassembled WGS sequence"/>
</dbReference>
<evidence type="ECO:0000256" key="1">
    <source>
        <dbReference type="ARBA" id="ARBA00023015"/>
    </source>
</evidence>
<name>A0ABX0RCS2_9GAMM</name>
<dbReference type="Gene3D" id="1.10.10.60">
    <property type="entry name" value="Homeodomain-like"/>
    <property type="match status" value="2"/>
</dbReference>
<dbReference type="EMBL" id="VWXF01000002">
    <property type="protein sequence ID" value="NIF21474.1"/>
    <property type="molecule type" value="Genomic_DNA"/>
</dbReference>
<evidence type="ECO:0000259" key="4">
    <source>
        <dbReference type="PROSITE" id="PS01124"/>
    </source>
</evidence>
<reference evidence="5 6" key="1">
    <citation type="journal article" date="2019" name="bioRxiv">
        <title>Bacteria contribute to plant secondary compound degradation in a generalist herbivore system.</title>
        <authorList>
            <person name="Francoeur C.B."/>
            <person name="Khadempour L."/>
            <person name="Moreira-Soto R.D."/>
            <person name="Gotting K."/>
            <person name="Book A.J."/>
            <person name="Pinto-Tomas A.A."/>
            <person name="Keefover-Ring K."/>
            <person name="Currie C.R."/>
        </authorList>
    </citation>
    <scope>NUCLEOTIDE SEQUENCE [LARGE SCALE GENOMIC DNA]</scope>
    <source>
        <strain evidence="5">Acro-835</strain>
    </source>
</reference>
<dbReference type="Pfam" id="PF12833">
    <property type="entry name" value="HTH_18"/>
    <property type="match status" value="1"/>
</dbReference>
<dbReference type="RefSeq" id="WP_167013418.1">
    <property type="nucleotide sequence ID" value="NZ_VWXF01000002.1"/>
</dbReference>
<accession>A0ABX0RCS2</accession>
<dbReference type="InterPro" id="IPR009057">
    <property type="entry name" value="Homeodomain-like_sf"/>
</dbReference>
<dbReference type="PANTHER" id="PTHR47504:SF5">
    <property type="entry name" value="RIGHT ORIGIN-BINDING PROTEIN"/>
    <property type="match status" value="1"/>
</dbReference>
<dbReference type="PROSITE" id="PS00041">
    <property type="entry name" value="HTH_ARAC_FAMILY_1"/>
    <property type="match status" value="1"/>
</dbReference>
<evidence type="ECO:0000313" key="5">
    <source>
        <dbReference type="EMBL" id="NIF21474.1"/>
    </source>
</evidence>
<protein>
    <submittedName>
        <fullName evidence="5">Helix-turn-helix transcriptional regulator</fullName>
    </submittedName>
</protein>
<comment type="caution">
    <text evidence="5">The sequence shown here is derived from an EMBL/GenBank/DDBJ whole genome shotgun (WGS) entry which is preliminary data.</text>
</comment>
<keyword evidence="6" id="KW-1185">Reference proteome</keyword>
<proteinExistence type="predicted"/>
<keyword evidence="2" id="KW-0238">DNA-binding</keyword>
<keyword evidence="3" id="KW-0804">Transcription</keyword>
<evidence type="ECO:0000256" key="3">
    <source>
        <dbReference type="ARBA" id="ARBA00023163"/>
    </source>
</evidence>
<sequence>MFDEHPDVNACSLINHVIKEMTGWINHNYTDDINVVSVTQRSGYSHWYFQKKFQEVVGITLAQYIRHVRVQKSIQQIILTDMKIMDIALSNGFNNQQVFTRIFKKTVKFTPGQIRRRFHGKPEWCDYFNRVLLNDSENSPSLKKAVGELLQNPGAAPV</sequence>
<evidence type="ECO:0000313" key="6">
    <source>
        <dbReference type="Proteomes" id="UP001515683"/>
    </source>
</evidence>
<feature type="domain" description="HTH araC/xylS-type" evidence="4">
    <location>
        <begin position="19"/>
        <end position="117"/>
    </location>
</feature>
<dbReference type="InterPro" id="IPR050959">
    <property type="entry name" value="MarA-like"/>
</dbReference>